<accession>A0A1I0VX84</accession>
<dbReference type="InterPro" id="IPR010916">
    <property type="entry name" value="TonB_box_CS"/>
</dbReference>
<dbReference type="EMBL" id="FOKG01000001">
    <property type="protein sequence ID" value="SFA80904.1"/>
    <property type="molecule type" value="Genomic_DNA"/>
</dbReference>
<dbReference type="STRING" id="490629.SAMN05216266_101565"/>
<organism evidence="3 4">
    <name type="scientific">Amycolatopsis marina</name>
    <dbReference type="NCBI Taxonomy" id="490629"/>
    <lineage>
        <taxon>Bacteria</taxon>
        <taxon>Bacillati</taxon>
        <taxon>Actinomycetota</taxon>
        <taxon>Actinomycetes</taxon>
        <taxon>Pseudonocardiales</taxon>
        <taxon>Pseudonocardiaceae</taxon>
        <taxon>Amycolatopsis</taxon>
    </lineage>
</organism>
<evidence type="ECO:0000313" key="4">
    <source>
        <dbReference type="Proteomes" id="UP000243799"/>
    </source>
</evidence>
<dbReference type="AlphaFoldDB" id="A0A1I0VX84"/>
<evidence type="ECO:0000256" key="1">
    <source>
        <dbReference type="SAM" id="Phobius"/>
    </source>
</evidence>
<sequence length="723" mass="75100">MSAHRAKSPLAVALVLLFLAASGLVGGTATAQPLPDTPNRLRLDINQFSPRVLDTDSETLTVSGTVTNVGDRRISDLTARLQLGARQDAEREIADSLSEPPPTDASMTSFVDVADVLEPGQSAPLRLTAPLNAGPDSLTIEQIGVYPLLVNVNGTPEYGGAARLASMNMLVPVLGVPGGAAPEPPGTTTDVTMLWPIADTRPRIVAAPYNGQVVLSDDELATALAPGGRLNGLVSAAEAARDDGQVFDSLCFGLDPDLLETVEAMARGYQVRTSSGTVAGSGTETAKRWLESLRNLVRGKCIVQLPFADADLSTLSRVRRDGSADRELSAAAVNGAPTIQRLLGMRPLGGVLWPSGPLDRTAASWLGQAGISAVLTPSGELEPTRPGDSGVRLTDTSLRAQPFDSLVARSLSGTPAAGGALTPADEPDVAVQNGLAALAFRTGLGDERSGGPLLVAPPHGWTAPEGELRTMLDTVGALMTAGYAAPASLQQLLGEEPSGEATIGYAASEVSVEVSADVTDAMSEIDTTIGDLVDAMSVDATLQIEPEELTRPLRNGLLRASSTAWPDLLSRRNAVADADAQVEAMRKRVTVETPGQPLTLASGSSPLPLYLTNDLPVVMTVRVELANASGLRPAPVGDLTIPAGAKVTQRIPTEALRAGRFSVVVSLTTPGGTELGTPARFELNSNEYGVITLVLTAGAAGALLLLSGRRIYRRIKERKAAAQ</sequence>
<reference evidence="4" key="1">
    <citation type="submission" date="2016-10" db="EMBL/GenBank/DDBJ databases">
        <authorList>
            <person name="Varghese N."/>
            <person name="Submissions S."/>
        </authorList>
    </citation>
    <scope>NUCLEOTIDE SEQUENCE [LARGE SCALE GENOMIC DNA]</scope>
    <source>
        <strain evidence="4">CGMCC 4.3568</strain>
    </source>
</reference>
<name>A0A1I0VX84_9PSEU</name>
<keyword evidence="4" id="KW-1185">Reference proteome</keyword>
<dbReference type="InterPro" id="IPR046112">
    <property type="entry name" value="DUF6049"/>
</dbReference>
<proteinExistence type="predicted"/>
<dbReference type="RefSeq" id="WP_245788091.1">
    <property type="nucleotide sequence ID" value="NZ_FOKG01000001.1"/>
</dbReference>
<keyword evidence="2" id="KW-0732">Signal</keyword>
<dbReference type="Proteomes" id="UP000243799">
    <property type="component" value="Unassembled WGS sequence"/>
</dbReference>
<protein>
    <recommendedName>
        <fullName evidence="5">Glycoprotein</fullName>
    </recommendedName>
</protein>
<feature type="transmembrane region" description="Helical" evidence="1">
    <location>
        <begin position="688"/>
        <end position="706"/>
    </location>
</feature>
<dbReference type="PROSITE" id="PS00430">
    <property type="entry name" value="TONB_DEPENDENT_REC_1"/>
    <property type="match status" value="1"/>
</dbReference>
<evidence type="ECO:0000256" key="2">
    <source>
        <dbReference type="SAM" id="SignalP"/>
    </source>
</evidence>
<evidence type="ECO:0008006" key="5">
    <source>
        <dbReference type="Google" id="ProtNLM"/>
    </source>
</evidence>
<keyword evidence="1" id="KW-0472">Membrane</keyword>
<feature type="chain" id="PRO_5017391060" description="Glycoprotein" evidence="2">
    <location>
        <begin position="32"/>
        <end position="723"/>
    </location>
</feature>
<keyword evidence="1" id="KW-0812">Transmembrane</keyword>
<feature type="signal peptide" evidence="2">
    <location>
        <begin position="1"/>
        <end position="31"/>
    </location>
</feature>
<keyword evidence="1" id="KW-1133">Transmembrane helix</keyword>
<gene>
    <name evidence="3" type="ORF">SAMN05216266_101565</name>
</gene>
<evidence type="ECO:0000313" key="3">
    <source>
        <dbReference type="EMBL" id="SFA80904.1"/>
    </source>
</evidence>
<dbReference type="Pfam" id="PF19516">
    <property type="entry name" value="DUF6049"/>
    <property type="match status" value="1"/>
</dbReference>